<dbReference type="InterPro" id="IPR025875">
    <property type="entry name" value="Leu-rich_rpt_4"/>
</dbReference>
<protein>
    <recommendedName>
        <fullName evidence="6">U2A'/phosphoprotein 32 family A C-terminal domain-containing protein</fullName>
    </recommendedName>
</protein>
<dbReference type="AlphaFoldDB" id="A0A5E4QCU6"/>
<evidence type="ECO:0000313" key="4">
    <source>
        <dbReference type="EMBL" id="VVC95372.1"/>
    </source>
</evidence>
<dbReference type="Proteomes" id="UP000324832">
    <property type="component" value="Unassembled WGS sequence"/>
</dbReference>
<dbReference type="SUPFAM" id="SSF52058">
    <property type="entry name" value="L domain-like"/>
    <property type="match status" value="1"/>
</dbReference>
<dbReference type="Gene3D" id="3.80.10.10">
    <property type="entry name" value="Ribonuclease Inhibitor"/>
    <property type="match status" value="2"/>
</dbReference>
<dbReference type="Pfam" id="PF12799">
    <property type="entry name" value="LRR_4"/>
    <property type="match status" value="1"/>
</dbReference>
<accession>A0A5E4QCU6</accession>
<proteinExistence type="predicted"/>
<keyword evidence="2" id="KW-0677">Repeat</keyword>
<sequence length="358" mass="40754">MLKSHFNLKHDEENAEEAASATHPEEYESINESPKKSEIELKPERKLHSAEICSRLSVLGRTAEGDGYAYLKVNCNGMNLTDVGALRSFKHLQYVDVSNNNLDLKSLQVLTELPYLLLIHADKNNIHSAALNKMKYLQVIIFNHNQIPSVHDVFQPELSTLEVGYNKIQRINFENTMPTLKCLDFRYNFINDISNLDFPNLDSLYLAGNKITSLVGIERLHNLRILHVRNNPIKHLNGFEPELSKLQYVNLRNSKVATLKQVKKLRVLPALETLILKGCPYLGGTGTESPETAAEEEDPELRIEVLAALPKLKRFNKGVVAPEERKEANELMKQWLEEGEMDIEEIDEETGEQESQND</sequence>
<dbReference type="InterPro" id="IPR050836">
    <property type="entry name" value="SDS22/Internalin_LRR"/>
</dbReference>
<feature type="region of interest" description="Disordered" evidence="3">
    <location>
        <begin position="1"/>
        <end position="41"/>
    </location>
</feature>
<dbReference type="PANTHER" id="PTHR46652">
    <property type="entry name" value="LEUCINE-RICH REPEAT AND IQ DOMAIN-CONTAINING PROTEIN 1-RELATED"/>
    <property type="match status" value="1"/>
</dbReference>
<evidence type="ECO:0008006" key="6">
    <source>
        <dbReference type="Google" id="ProtNLM"/>
    </source>
</evidence>
<dbReference type="InterPro" id="IPR032675">
    <property type="entry name" value="LRR_dom_sf"/>
</dbReference>
<feature type="region of interest" description="Disordered" evidence="3">
    <location>
        <begin position="338"/>
        <end position="358"/>
    </location>
</feature>
<keyword evidence="1" id="KW-0433">Leucine-rich repeat</keyword>
<evidence type="ECO:0000256" key="2">
    <source>
        <dbReference type="ARBA" id="ARBA00022737"/>
    </source>
</evidence>
<dbReference type="PROSITE" id="PS51450">
    <property type="entry name" value="LRR"/>
    <property type="match status" value="3"/>
</dbReference>
<dbReference type="PANTHER" id="PTHR46652:SF8">
    <property type="entry name" value="LEUCINE RICH REPEAT CONTAINING 23"/>
    <property type="match status" value="1"/>
</dbReference>
<gene>
    <name evidence="4" type="ORF">LSINAPIS_LOCUS7097</name>
</gene>
<keyword evidence="5" id="KW-1185">Reference proteome</keyword>
<evidence type="ECO:0000313" key="5">
    <source>
        <dbReference type="Proteomes" id="UP000324832"/>
    </source>
</evidence>
<reference evidence="4 5" key="1">
    <citation type="submission" date="2017-07" db="EMBL/GenBank/DDBJ databases">
        <authorList>
            <person name="Talla V."/>
            <person name="Backstrom N."/>
        </authorList>
    </citation>
    <scope>NUCLEOTIDE SEQUENCE [LARGE SCALE GENOMIC DNA]</scope>
</reference>
<dbReference type="SMART" id="SM00365">
    <property type="entry name" value="LRR_SD22"/>
    <property type="match status" value="3"/>
</dbReference>
<evidence type="ECO:0000256" key="1">
    <source>
        <dbReference type="ARBA" id="ARBA00022614"/>
    </source>
</evidence>
<organism evidence="4 5">
    <name type="scientific">Leptidea sinapis</name>
    <dbReference type="NCBI Taxonomy" id="189913"/>
    <lineage>
        <taxon>Eukaryota</taxon>
        <taxon>Metazoa</taxon>
        <taxon>Ecdysozoa</taxon>
        <taxon>Arthropoda</taxon>
        <taxon>Hexapoda</taxon>
        <taxon>Insecta</taxon>
        <taxon>Pterygota</taxon>
        <taxon>Neoptera</taxon>
        <taxon>Endopterygota</taxon>
        <taxon>Lepidoptera</taxon>
        <taxon>Glossata</taxon>
        <taxon>Ditrysia</taxon>
        <taxon>Papilionoidea</taxon>
        <taxon>Pieridae</taxon>
        <taxon>Dismorphiinae</taxon>
        <taxon>Leptidea</taxon>
    </lineage>
</organism>
<dbReference type="InterPro" id="IPR001611">
    <property type="entry name" value="Leu-rich_rpt"/>
</dbReference>
<dbReference type="EMBL" id="FZQP02002282">
    <property type="protein sequence ID" value="VVC95372.1"/>
    <property type="molecule type" value="Genomic_DNA"/>
</dbReference>
<name>A0A5E4QCU6_9NEOP</name>
<evidence type="ECO:0000256" key="3">
    <source>
        <dbReference type="SAM" id="MobiDB-lite"/>
    </source>
</evidence>